<comment type="caution">
    <text evidence="2">The sequence shown here is derived from an EMBL/GenBank/DDBJ whole genome shotgun (WGS) entry which is preliminary data.</text>
</comment>
<feature type="domain" description="Phosphoribosyltransferase" evidence="1">
    <location>
        <begin position="35"/>
        <end position="209"/>
    </location>
</feature>
<dbReference type="GO" id="GO:0016757">
    <property type="term" value="F:glycosyltransferase activity"/>
    <property type="evidence" value="ECO:0007669"/>
    <property type="project" value="UniProtKB-KW"/>
</dbReference>
<dbReference type="Proteomes" id="UP001209654">
    <property type="component" value="Unassembled WGS sequence"/>
</dbReference>
<dbReference type="InterPro" id="IPR000836">
    <property type="entry name" value="PRTase_dom"/>
</dbReference>
<reference evidence="2 3" key="1">
    <citation type="journal article" date="2023" name="Int. J. Syst. Evol. Microbiol.">
        <title>Arthrobacter mangrovi sp. nov., an actinobacterium isolated from the rhizosphere of a mangrove.</title>
        <authorList>
            <person name="Hamada M."/>
            <person name="Saitou S."/>
            <person name="Enomoto N."/>
            <person name="Nanri K."/>
            <person name="Hidaka K."/>
            <person name="Miura T."/>
            <person name="Tamura T."/>
        </authorList>
    </citation>
    <scope>NUCLEOTIDE SEQUENCE [LARGE SCALE GENOMIC DNA]</scope>
    <source>
        <strain evidence="2 3">NBRC 112813</strain>
    </source>
</reference>
<organism evidence="2 3">
    <name type="scientific">Arthrobacter mangrovi</name>
    <dbReference type="NCBI Taxonomy" id="2966350"/>
    <lineage>
        <taxon>Bacteria</taxon>
        <taxon>Bacillati</taxon>
        <taxon>Actinomycetota</taxon>
        <taxon>Actinomycetes</taxon>
        <taxon>Micrococcales</taxon>
        <taxon>Micrococcaceae</taxon>
        <taxon>Arthrobacter</taxon>
    </lineage>
</organism>
<keyword evidence="3" id="KW-1185">Reference proteome</keyword>
<sequence>MLTAAVQPNRIQTGGTMRIRAERAKRYPDRREAGRTLVSHLQAYAGRDDTLVLGLPRGGVPVAAAVADGLDLPMDVVLVRKIGVPGHAEVAMGAMASVAGHQVTVRNEDVLSRYLADFGRRAAFDDVAARERAELERREQLYRSGREPPAVAGRTVIVVDDGLATGATMRAAVAVLRELDPARVVVAVPVGLGHTCELLRRQADEVVCPWVPKDFVAVGQAYEIFDQTSDEEVIGLLAGHRH</sequence>
<dbReference type="InterPro" id="IPR029057">
    <property type="entry name" value="PRTase-like"/>
</dbReference>
<evidence type="ECO:0000313" key="2">
    <source>
        <dbReference type="EMBL" id="GLB67287.1"/>
    </source>
</evidence>
<accession>A0ABQ5MTH1</accession>
<dbReference type="Gene3D" id="3.40.50.2020">
    <property type="match status" value="1"/>
</dbReference>
<dbReference type="SUPFAM" id="SSF53271">
    <property type="entry name" value="PRTase-like"/>
    <property type="match status" value="1"/>
</dbReference>
<evidence type="ECO:0000313" key="3">
    <source>
        <dbReference type="Proteomes" id="UP001209654"/>
    </source>
</evidence>
<dbReference type="Gene3D" id="3.30.1310.20">
    <property type="entry name" value="PRTase-like"/>
    <property type="match status" value="1"/>
</dbReference>
<proteinExistence type="predicted"/>
<name>A0ABQ5MTH1_9MICC</name>
<evidence type="ECO:0000259" key="1">
    <source>
        <dbReference type="Pfam" id="PF00156"/>
    </source>
</evidence>
<dbReference type="EMBL" id="BRVS01000007">
    <property type="protein sequence ID" value="GLB67287.1"/>
    <property type="molecule type" value="Genomic_DNA"/>
</dbReference>
<gene>
    <name evidence="2" type="ORF">AHIS1636_17270</name>
</gene>
<dbReference type="CDD" id="cd06223">
    <property type="entry name" value="PRTases_typeI"/>
    <property type="match status" value="1"/>
</dbReference>
<keyword evidence="2" id="KW-0328">Glycosyltransferase</keyword>
<protein>
    <submittedName>
        <fullName evidence="2">Phosphoribosyltransferase</fullName>
    </submittedName>
</protein>
<keyword evidence="2" id="KW-0808">Transferase</keyword>
<dbReference type="Pfam" id="PF00156">
    <property type="entry name" value="Pribosyltran"/>
    <property type="match status" value="1"/>
</dbReference>